<evidence type="ECO:0000313" key="10">
    <source>
        <dbReference type="Proteomes" id="UP000228531"/>
    </source>
</evidence>
<dbReference type="InterPro" id="IPR011606">
    <property type="entry name" value="Brnchd-chn_aa_trnsp_permease"/>
</dbReference>
<evidence type="ECO:0000256" key="6">
    <source>
        <dbReference type="ARBA" id="ARBA00022989"/>
    </source>
</evidence>
<keyword evidence="10" id="KW-1185">Reference proteome</keyword>
<dbReference type="PANTHER" id="PTHR34979:SF1">
    <property type="entry name" value="INNER MEMBRANE PROTEIN YGAZ"/>
    <property type="match status" value="1"/>
</dbReference>
<comment type="similarity">
    <text evidence="2">Belongs to the AzlC family.</text>
</comment>
<feature type="transmembrane region" description="Helical" evidence="8">
    <location>
        <begin position="25"/>
        <end position="44"/>
    </location>
</feature>
<dbReference type="GO" id="GO:0005886">
    <property type="term" value="C:plasma membrane"/>
    <property type="evidence" value="ECO:0007669"/>
    <property type="project" value="UniProtKB-SubCell"/>
</dbReference>
<feature type="transmembrane region" description="Helical" evidence="8">
    <location>
        <begin position="221"/>
        <end position="239"/>
    </location>
</feature>
<keyword evidence="5 8" id="KW-0812">Transmembrane</keyword>
<protein>
    <submittedName>
        <fullName evidence="9">Putative branched-subunit amino acid permease</fullName>
    </submittedName>
</protein>
<dbReference type="Proteomes" id="UP000228531">
    <property type="component" value="Unassembled WGS sequence"/>
</dbReference>
<dbReference type="RefSeq" id="WP_100368718.1">
    <property type="nucleotide sequence ID" value="NZ_PGTY01000002.1"/>
</dbReference>
<comment type="caution">
    <text evidence="9">The sequence shown here is derived from an EMBL/GenBank/DDBJ whole genome shotgun (WGS) entry which is preliminary data.</text>
</comment>
<evidence type="ECO:0000256" key="3">
    <source>
        <dbReference type="ARBA" id="ARBA00022448"/>
    </source>
</evidence>
<evidence type="ECO:0000256" key="1">
    <source>
        <dbReference type="ARBA" id="ARBA00004651"/>
    </source>
</evidence>
<accession>A0A2M8W680</accession>
<reference evidence="9 10" key="1">
    <citation type="submission" date="2017-11" db="EMBL/GenBank/DDBJ databases">
        <title>Genomic Encyclopedia of Archaeal and Bacterial Type Strains, Phase II (KMG-II): From Individual Species to Whole Genera.</title>
        <authorList>
            <person name="Goeker M."/>
        </authorList>
    </citation>
    <scope>NUCLEOTIDE SEQUENCE [LARGE SCALE GENOMIC DNA]</scope>
    <source>
        <strain evidence="9 10">DSM 29128</strain>
    </source>
</reference>
<dbReference type="PANTHER" id="PTHR34979">
    <property type="entry name" value="INNER MEMBRANE PROTEIN YGAZ"/>
    <property type="match status" value="1"/>
</dbReference>
<keyword evidence="7 8" id="KW-0472">Membrane</keyword>
<gene>
    <name evidence="9" type="ORF">BC777_2799</name>
</gene>
<dbReference type="OrthoDB" id="3579489at2"/>
<evidence type="ECO:0000256" key="2">
    <source>
        <dbReference type="ARBA" id="ARBA00010735"/>
    </source>
</evidence>
<feature type="transmembrane region" description="Helical" evidence="8">
    <location>
        <begin position="174"/>
        <end position="190"/>
    </location>
</feature>
<comment type="subcellular location">
    <subcellularLocation>
        <location evidence="1">Cell membrane</location>
        <topology evidence="1">Multi-pass membrane protein</topology>
    </subcellularLocation>
</comment>
<name>A0A2M8W680_9RHOB</name>
<proteinExistence type="inferred from homology"/>
<dbReference type="EMBL" id="PGTY01000002">
    <property type="protein sequence ID" value="PJI86430.1"/>
    <property type="molecule type" value="Genomic_DNA"/>
</dbReference>
<keyword evidence="3" id="KW-0813">Transport</keyword>
<organism evidence="9 10">
    <name type="scientific">Yoonia maricola</name>
    <dbReference type="NCBI Taxonomy" id="420999"/>
    <lineage>
        <taxon>Bacteria</taxon>
        <taxon>Pseudomonadati</taxon>
        <taxon>Pseudomonadota</taxon>
        <taxon>Alphaproteobacteria</taxon>
        <taxon>Rhodobacterales</taxon>
        <taxon>Paracoccaceae</taxon>
        <taxon>Yoonia</taxon>
    </lineage>
</organism>
<feature type="transmembrane region" description="Helical" evidence="8">
    <location>
        <begin position="56"/>
        <end position="74"/>
    </location>
</feature>
<dbReference type="GO" id="GO:1903785">
    <property type="term" value="P:L-valine transmembrane transport"/>
    <property type="evidence" value="ECO:0007669"/>
    <property type="project" value="TreeGrafter"/>
</dbReference>
<evidence type="ECO:0000256" key="8">
    <source>
        <dbReference type="SAM" id="Phobius"/>
    </source>
</evidence>
<feature type="transmembrane region" description="Helical" evidence="8">
    <location>
        <begin position="80"/>
        <end position="104"/>
    </location>
</feature>
<keyword evidence="6 8" id="KW-1133">Transmembrane helix</keyword>
<evidence type="ECO:0000256" key="5">
    <source>
        <dbReference type="ARBA" id="ARBA00022692"/>
    </source>
</evidence>
<evidence type="ECO:0000256" key="7">
    <source>
        <dbReference type="ARBA" id="ARBA00023136"/>
    </source>
</evidence>
<dbReference type="Pfam" id="PF03591">
    <property type="entry name" value="AzlC"/>
    <property type="match status" value="1"/>
</dbReference>
<feature type="transmembrane region" description="Helical" evidence="8">
    <location>
        <begin position="143"/>
        <end position="168"/>
    </location>
</feature>
<dbReference type="AlphaFoldDB" id="A0A2M8W680"/>
<keyword evidence="4" id="KW-1003">Cell membrane</keyword>
<evidence type="ECO:0000313" key="9">
    <source>
        <dbReference type="EMBL" id="PJI86430.1"/>
    </source>
</evidence>
<sequence>MTTSTAKTPLKTSAKSAYWAGVRDGAPFILMAVPFSVLFGVIATDAGLTLAQAMGFTVLVIAGAAQFAAIQLMVENASIAFVLLAALAVNLRMAMYSASLVPYLGAAPLWKRAFIAYLNFDQTYITSVARYEARPEMTVAERVSYFFGVATPIAPAWMGMTLVGALAGQAIPEAWALDFIMPIMFLAMVAPMLKSLAHVSAGAVSVAVGLALVNMPAGTGLLIAAGAAMLTGALVEVWMERRAL</sequence>
<evidence type="ECO:0000256" key="4">
    <source>
        <dbReference type="ARBA" id="ARBA00022475"/>
    </source>
</evidence>